<evidence type="ECO:0000313" key="15">
    <source>
        <dbReference type="Proteomes" id="UP000007819"/>
    </source>
</evidence>
<dbReference type="PANTHER" id="PTHR46062">
    <property type="entry name" value="STEROL REGULATORY ELEMENT-BINDING PROTEIN"/>
    <property type="match status" value="1"/>
</dbReference>
<evidence type="ECO:0000259" key="13">
    <source>
        <dbReference type="PROSITE" id="PS50888"/>
    </source>
</evidence>
<dbReference type="GO" id="GO:0000978">
    <property type="term" value="F:RNA polymerase II cis-regulatory region sequence-specific DNA binding"/>
    <property type="evidence" value="ECO:0007669"/>
    <property type="project" value="TreeGrafter"/>
</dbReference>
<name>A0A8R2F908_ACYPI</name>
<dbReference type="GO" id="GO:0005789">
    <property type="term" value="C:endoplasmic reticulum membrane"/>
    <property type="evidence" value="ECO:0007669"/>
    <property type="project" value="UniProtKB-SubCell"/>
</dbReference>
<dbReference type="RefSeq" id="XP_008183222.1">
    <property type="nucleotide sequence ID" value="XM_008185000.3"/>
</dbReference>
<keyword evidence="15" id="KW-1185">Reference proteome</keyword>
<evidence type="ECO:0000256" key="2">
    <source>
        <dbReference type="ARBA" id="ARBA00004477"/>
    </source>
</evidence>
<evidence type="ECO:0000313" key="14">
    <source>
        <dbReference type="EnsemblMetazoa" id="XP_008183222.1"/>
    </source>
</evidence>
<dbReference type="GO" id="GO:0046983">
    <property type="term" value="F:protein dimerization activity"/>
    <property type="evidence" value="ECO:0007669"/>
    <property type="project" value="InterPro"/>
</dbReference>
<reference evidence="15" key="1">
    <citation type="submission" date="2010-06" db="EMBL/GenBank/DDBJ databases">
        <authorList>
            <person name="Jiang H."/>
            <person name="Abraham K."/>
            <person name="Ali S."/>
            <person name="Alsbrooks S.L."/>
            <person name="Anim B.N."/>
            <person name="Anosike U.S."/>
            <person name="Attaway T."/>
            <person name="Bandaranaike D.P."/>
            <person name="Battles P.K."/>
            <person name="Bell S.N."/>
            <person name="Bell A.V."/>
            <person name="Beltran B."/>
            <person name="Bickham C."/>
            <person name="Bustamante Y."/>
            <person name="Caleb T."/>
            <person name="Canada A."/>
            <person name="Cardenas V."/>
            <person name="Carter K."/>
            <person name="Chacko J."/>
            <person name="Chandrabose M.N."/>
            <person name="Chavez D."/>
            <person name="Chavez A."/>
            <person name="Chen L."/>
            <person name="Chu H.-S."/>
            <person name="Claassen K.J."/>
            <person name="Cockrell R."/>
            <person name="Collins M."/>
            <person name="Cooper J.A."/>
            <person name="Cree A."/>
            <person name="Curry S.M."/>
            <person name="Da Y."/>
            <person name="Dao M.D."/>
            <person name="Das B."/>
            <person name="Davila M.-L."/>
            <person name="Davy-Carroll L."/>
            <person name="Denson S."/>
            <person name="Dinh H."/>
            <person name="Ebong V.E."/>
            <person name="Edwards J.R."/>
            <person name="Egan A."/>
            <person name="El-Daye J."/>
            <person name="Escobedo L."/>
            <person name="Fernandez S."/>
            <person name="Fernando P.R."/>
            <person name="Flagg N."/>
            <person name="Forbes L.D."/>
            <person name="Fowler R.G."/>
            <person name="Fu Q."/>
            <person name="Gabisi R.A."/>
            <person name="Ganer J."/>
            <person name="Garbino Pronczuk A."/>
            <person name="Garcia R.M."/>
            <person name="Garner T."/>
            <person name="Garrett T.E."/>
            <person name="Gonzalez D.A."/>
            <person name="Hamid H."/>
            <person name="Hawkins E.S."/>
            <person name="Hirani K."/>
            <person name="Hogues M.E."/>
            <person name="Hollins B."/>
            <person name="Hsiao C.-H."/>
            <person name="Jabil R."/>
            <person name="James M.L."/>
            <person name="Jhangiani S.N."/>
            <person name="Johnson B."/>
            <person name="Johnson Q."/>
            <person name="Joshi V."/>
            <person name="Kalu J.B."/>
            <person name="Kam C."/>
            <person name="Kashfia A."/>
            <person name="Keebler J."/>
            <person name="Kisamo H."/>
            <person name="Kovar C.L."/>
            <person name="Lago L.A."/>
            <person name="Lai C.-Y."/>
            <person name="Laidlaw J."/>
            <person name="Lara F."/>
            <person name="Le T.-K."/>
            <person name="Lee S.L."/>
            <person name="Legall F.H."/>
            <person name="Lemon S.J."/>
            <person name="Lewis L.R."/>
            <person name="Li B."/>
            <person name="Liu Y."/>
            <person name="Liu Y.-S."/>
            <person name="Lopez J."/>
            <person name="Lozado R.J."/>
            <person name="Lu J."/>
            <person name="Madu R.C."/>
            <person name="Maheshwari M."/>
            <person name="Maheshwari R."/>
            <person name="Malloy K."/>
            <person name="Martinez E."/>
            <person name="Mathew T."/>
            <person name="Mercado I.C."/>
            <person name="Mercado C."/>
            <person name="Meyer B."/>
            <person name="Montgomery K."/>
            <person name="Morgan M.B."/>
            <person name="Munidasa M."/>
            <person name="Nazareth L.V."/>
            <person name="Nelson J."/>
            <person name="Ng B.M."/>
            <person name="Nguyen N.B."/>
            <person name="Nguyen P.Q."/>
            <person name="Nguyen T."/>
            <person name="Obregon M."/>
            <person name="Okwuonu G.O."/>
            <person name="Onwere C.G."/>
            <person name="Orozco G."/>
            <person name="Parra A."/>
            <person name="Patel S."/>
            <person name="Patil S."/>
            <person name="Perez A."/>
            <person name="Perez Y."/>
            <person name="Pham C."/>
            <person name="Primus E.L."/>
            <person name="Pu L.-L."/>
            <person name="Puazo M."/>
            <person name="Qin X."/>
            <person name="Quiroz J.B."/>
            <person name="Reese J."/>
            <person name="Richards S."/>
            <person name="Rives C.M."/>
            <person name="Robberts R."/>
            <person name="Ruiz S.J."/>
            <person name="Ruiz M.J."/>
            <person name="Santibanez J."/>
            <person name="Schneider B.W."/>
            <person name="Sisson I."/>
            <person name="Smith M."/>
            <person name="Sodergren E."/>
            <person name="Song X.-Z."/>
            <person name="Song B.B."/>
            <person name="Summersgill H."/>
            <person name="Thelus R."/>
            <person name="Thornton R.D."/>
            <person name="Trejos Z.Y."/>
            <person name="Usmani K."/>
            <person name="Vattathil S."/>
            <person name="Villasana D."/>
            <person name="Walker D.L."/>
            <person name="Wang S."/>
            <person name="Wang K."/>
            <person name="White C.S."/>
            <person name="Williams A.C."/>
            <person name="Williamson J."/>
            <person name="Wilson K."/>
            <person name="Woghiren I.O."/>
            <person name="Woodworth J.R."/>
            <person name="Worley K.C."/>
            <person name="Wright R.A."/>
            <person name="Wu W."/>
            <person name="Young L."/>
            <person name="Zhang L."/>
            <person name="Zhang J."/>
            <person name="Zhu Y."/>
            <person name="Muzny D.M."/>
            <person name="Weinstock G."/>
            <person name="Gibbs R.A."/>
        </authorList>
    </citation>
    <scope>NUCLEOTIDE SEQUENCE [LARGE SCALE GENOMIC DNA]</scope>
    <source>
        <strain evidence="15">LSR1</strain>
    </source>
</reference>
<keyword evidence="8 12" id="KW-0472">Membrane</keyword>
<evidence type="ECO:0000256" key="1">
    <source>
        <dbReference type="ARBA" id="ARBA00004123"/>
    </source>
</evidence>
<dbReference type="OrthoDB" id="2133190at2759"/>
<evidence type="ECO:0000256" key="11">
    <source>
        <dbReference type="SAM" id="MobiDB-lite"/>
    </source>
</evidence>
<dbReference type="GeneID" id="100164413"/>
<keyword evidence="9" id="KW-0804">Transcription</keyword>
<dbReference type="GO" id="GO:0000981">
    <property type="term" value="F:DNA-binding transcription factor activity, RNA polymerase II-specific"/>
    <property type="evidence" value="ECO:0007669"/>
    <property type="project" value="TreeGrafter"/>
</dbReference>
<dbReference type="Pfam" id="PF00010">
    <property type="entry name" value="HLH"/>
    <property type="match status" value="1"/>
</dbReference>
<keyword evidence="4" id="KW-0256">Endoplasmic reticulum</keyword>
<organism evidence="14 15">
    <name type="scientific">Acyrthosiphon pisum</name>
    <name type="common">Pea aphid</name>
    <dbReference type="NCBI Taxonomy" id="7029"/>
    <lineage>
        <taxon>Eukaryota</taxon>
        <taxon>Metazoa</taxon>
        <taxon>Ecdysozoa</taxon>
        <taxon>Arthropoda</taxon>
        <taxon>Hexapoda</taxon>
        <taxon>Insecta</taxon>
        <taxon>Pterygota</taxon>
        <taxon>Neoptera</taxon>
        <taxon>Paraneoptera</taxon>
        <taxon>Hemiptera</taxon>
        <taxon>Sternorrhyncha</taxon>
        <taxon>Aphidomorpha</taxon>
        <taxon>Aphidoidea</taxon>
        <taxon>Aphididae</taxon>
        <taxon>Macrosiphini</taxon>
        <taxon>Acyrthosiphon</taxon>
    </lineage>
</organism>
<evidence type="ECO:0000256" key="9">
    <source>
        <dbReference type="ARBA" id="ARBA00023163"/>
    </source>
</evidence>
<keyword evidence="7" id="KW-0238">DNA-binding</keyword>
<protein>
    <recommendedName>
        <fullName evidence="13">BHLH domain-containing protein</fullName>
    </recommendedName>
</protein>
<evidence type="ECO:0000256" key="12">
    <source>
        <dbReference type="SAM" id="Phobius"/>
    </source>
</evidence>
<feature type="compositionally biased region" description="Polar residues" evidence="11">
    <location>
        <begin position="305"/>
        <end position="321"/>
    </location>
</feature>
<evidence type="ECO:0000256" key="7">
    <source>
        <dbReference type="ARBA" id="ARBA00023125"/>
    </source>
</evidence>
<dbReference type="PROSITE" id="PS50888">
    <property type="entry name" value="BHLH"/>
    <property type="match status" value="1"/>
</dbReference>
<comment type="subcellular location">
    <subcellularLocation>
        <location evidence="2">Endoplasmic reticulum membrane</location>
        <topology evidence="2">Multi-pass membrane protein</topology>
    </subcellularLocation>
    <subcellularLocation>
        <location evidence="1">Nucleus</location>
    </subcellularLocation>
</comment>
<keyword evidence="5 12" id="KW-1133">Transmembrane helix</keyword>
<dbReference type="GO" id="GO:0005634">
    <property type="term" value="C:nucleus"/>
    <property type="evidence" value="ECO:0007669"/>
    <property type="project" value="UniProtKB-SubCell"/>
</dbReference>
<dbReference type="PANTHER" id="PTHR46062:SF1">
    <property type="entry name" value="LP12374P"/>
    <property type="match status" value="1"/>
</dbReference>
<dbReference type="InterPro" id="IPR036638">
    <property type="entry name" value="HLH_DNA-bd_sf"/>
</dbReference>
<feature type="region of interest" description="Disordered" evidence="11">
    <location>
        <begin position="305"/>
        <end position="328"/>
    </location>
</feature>
<evidence type="ECO:0000256" key="5">
    <source>
        <dbReference type="ARBA" id="ARBA00022989"/>
    </source>
</evidence>
<feature type="domain" description="BHLH" evidence="13">
    <location>
        <begin position="219"/>
        <end position="269"/>
    </location>
</feature>
<dbReference type="InterPro" id="IPR011598">
    <property type="entry name" value="bHLH_dom"/>
</dbReference>
<feature type="transmembrane region" description="Helical" evidence="12">
    <location>
        <begin position="411"/>
        <end position="434"/>
    </location>
</feature>
<dbReference type="Gene3D" id="4.10.280.10">
    <property type="entry name" value="Helix-loop-helix DNA-binding domain"/>
    <property type="match status" value="1"/>
</dbReference>
<accession>A0A8R2F908</accession>
<reference evidence="14" key="2">
    <citation type="submission" date="2022-06" db="UniProtKB">
        <authorList>
            <consortium name="EnsemblMetazoa"/>
        </authorList>
    </citation>
    <scope>IDENTIFICATION</scope>
</reference>
<dbReference type="KEGG" id="api:100164413"/>
<evidence type="ECO:0000256" key="10">
    <source>
        <dbReference type="ARBA" id="ARBA00023242"/>
    </source>
</evidence>
<keyword evidence="3 12" id="KW-0812">Transmembrane</keyword>
<evidence type="ECO:0000256" key="3">
    <source>
        <dbReference type="ARBA" id="ARBA00022692"/>
    </source>
</evidence>
<proteinExistence type="predicted"/>
<evidence type="ECO:0000256" key="8">
    <source>
        <dbReference type="ARBA" id="ARBA00023136"/>
    </source>
</evidence>
<feature type="transmembrane region" description="Helical" evidence="12">
    <location>
        <begin position="355"/>
        <end position="374"/>
    </location>
</feature>
<dbReference type="SMART" id="SM00353">
    <property type="entry name" value="HLH"/>
    <property type="match status" value="1"/>
</dbReference>
<evidence type="ECO:0000256" key="6">
    <source>
        <dbReference type="ARBA" id="ARBA00023015"/>
    </source>
</evidence>
<keyword evidence="10" id="KW-0539">Nucleus</keyword>
<dbReference type="SUPFAM" id="SSF47459">
    <property type="entry name" value="HLH, helix-loop-helix DNA-binding domain"/>
    <property type="match status" value="1"/>
</dbReference>
<keyword evidence="6" id="KW-0805">Transcription regulation</keyword>
<dbReference type="AlphaFoldDB" id="A0A8R2F908"/>
<sequence>MDSIGSMDPLDLPEDLDFADFDELLNKYNEKMPEVDTKLFTGDSILTEFDDPMSESTLLDFPPLDLSLIEPDIQMSPPQDTVSNVIDTPMISPSAMLKPCPKAPPLIKPNRKVIQKPIQPNYIIEQNVNKKIRYIQKPGMHTLLPVKSVGQIHLPSDQMKQVFFNAPLNASPTMVYTSTNGQPIILNNTAFVTTGIPVMIDSDMSSNNNIDVVSMKDEKPKSSHNVIERRYRTSINDKIMELKDMILGTEAKLNKSAILKKAIDYIKYLEMANEKLKDENKMFKLNISKNLDQSPSTLLQEEYNNPGSLTPPQSYISVSSPERSEGASSPEIVMSSHTILTNKSGKKGMADHSRLVLCVFMFVVVAFNPFGNLLPNSNISHSESWAEKVDGRTILNARTDPEMDDGTYQSYAFSLFIWTLNILMMIISLTCLLISDPMIYSDSEAYQEYMRMRKQAEDNLIKGNRKMAVLELSRCLDIFGRPILTSRKKLWASLIWQIIRQFLHQFKVVVLLKKWNNAVFKNVTNKYETLNTAKQLSEIYHLLHKLYLISETDWPIPNAHWGIGLYLGLSSINMAEAAGQQIISVEIFVQLYSTIALNFKTIIFKGAGFFTRYYLHKAQTQVLNYNRLPANLNWLTTDHGFRFFIDHNWVFTPSNATSSFTSLSDCNDPLSHLTRSFRETTLEKALQTLISPGTRQIVQAVGHTKQPTVTSDVLLYVQRIVESNLITKKPRIIGSSEVNVVEDEKVAWWGAIFAAGTYWILGEDNGIDLLDKHISNVPPSLLVDPLAQAVLAAYECRNKVQTMKPRILEHHCHEASKILSETLILLQTNKPQPIVIMTLLLACDWLLETRMLSWQEECKKMPAGYVNLEFLNLKSFQEDLTSLRKIAKFVPFATAKVFLYEATARLMAGASPTKTQQLFDRSLRNRSTRHFVICTKGKGEQSTVGLREHATALFMACKHLPMSLLSPPGIRAGMLAEAARTLEKIGDRKNLMQCYKLLKSITTNSSVTD</sequence>
<evidence type="ECO:0000256" key="4">
    <source>
        <dbReference type="ARBA" id="ARBA00022824"/>
    </source>
</evidence>
<dbReference type="Proteomes" id="UP000007819">
    <property type="component" value="Chromosome A1"/>
</dbReference>
<dbReference type="EnsemblMetazoa" id="XM_008185000.3">
    <property type="protein sequence ID" value="XP_008183222.1"/>
    <property type="gene ID" value="LOC100164413"/>
</dbReference>